<evidence type="ECO:0000313" key="3">
    <source>
        <dbReference type="Proteomes" id="UP000293433"/>
    </source>
</evidence>
<evidence type="ECO:0000313" key="2">
    <source>
        <dbReference type="EMBL" id="RZS46640.1"/>
    </source>
</evidence>
<sequence>MPTVYRALALLAFVVTWTYNGRYILGGGGLGPAEFFGAAFANDLTQAITLDVYLAALVFSIWVVRESRRGVAVRWPWLHVAICFGIGLAIALPLYLAAREDLRRDISPTSEL</sequence>
<gene>
    <name evidence="2" type="ORF">EV685_4057</name>
</gene>
<proteinExistence type="predicted"/>
<feature type="transmembrane region" description="Helical" evidence="1">
    <location>
        <begin position="76"/>
        <end position="98"/>
    </location>
</feature>
<dbReference type="AlphaFoldDB" id="A0A4Q7LAJ2"/>
<keyword evidence="1" id="KW-0812">Transmembrane</keyword>
<comment type="caution">
    <text evidence="2">The sequence shown here is derived from an EMBL/GenBank/DDBJ whole genome shotgun (WGS) entry which is preliminary data.</text>
</comment>
<keyword evidence="1" id="KW-0472">Membrane</keyword>
<keyword evidence="1" id="KW-1133">Transmembrane helix</keyword>
<evidence type="ECO:0000256" key="1">
    <source>
        <dbReference type="SAM" id="Phobius"/>
    </source>
</evidence>
<feature type="transmembrane region" description="Helical" evidence="1">
    <location>
        <begin position="44"/>
        <end position="64"/>
    </location>
</feature>
<accession>A0A4Q7LAJ2</accession>
<dbReference type="Proteomes" id="UP000293433">
    <property type="component" value="Unassembled WGS sequence"/>
</dbReference>
<organism evidence="2 3">
    <name type="scientific">Sphaerotilus mobilis</name>
    <dbReference type="NCBI Taxonomy" id="47994"/>
    <lineage>
        <taxon>Bacteria</taxon>
        <taxon>Pseudomonadati</taxon>
        <taxon>Pseudomonadota</taxon>
        <taxon>Betaproteobacteria</taxon>
        <taxon>Burkholderiales</taxon>
        <taxon>Sphaerotilaceae</taxon>
        <taxon>Sphaerotilus</taxon>
    </lineage>
</organism>
<dbReference type="InterPro" id="IPR021362">
    <property type="entry name" value="DUF2834"/>
</dbReference>
<reference evidence="2 3" key="1">
    <citation type="submission" date="2019-02" db="EMBL/GenBank/DDBJ databases">
        <title>Genomic Encyclopedia of Type Strains, Phase IV (KMG-IV): sequencing the most valuable type-strain genomes for metagenomic binning, comparative biology and taxonomic classification.</title>
        <authorList>
            <person name="Goeker M."/>
        </authorList>
    </citation>
    <scope>NUCLEOTIDE SEQUENCE [LARGE SCALE GENOMIC DNA]</scope>
    <source>
        <strain evidence="2 3">DSM 10617</strain>
    </source>
</reference>
<dbReference type="EMBL" id="SGWV01000015">
    <property type="protein sequence ID" value="RZS46640.1"/>
    <property type="molecule type" value="Genomic_DNA"/>
</dbReference>
<protein>
    <submittedName>
        <fullName evidence="2">Uncharacterized protein DUF2834</fullName>
    </submittedName>
</protein>
<keyword evidence="3" id="KW-1185">Reference proteome</keyword>
<name>A0A4Q7LAJ2_9BURK</name>
<dbReference type="Pfam" id="PF11196">
    <property type="entry name" value="DUF2834"/>
    <property type="match status" value="1"/>
</dbReference>